<evidence type="ECO:0000256" key="4">
    <source>
        <dbReference type="ARBA" id="ARBA00022982"/>
    </source>
</evidence>
<dbReference type="PRINTS" id="PR00163">
    <property type="entry name" value="RUBREDOXIN"/>
</dbReference>
<dbReference type="PROSITE" id="PS00202">
    <property type="entry name" value="RUBREDOXIN"/>
    <property type="match status" value="1"/>
</dbReference>
<dbReference type="SUPFAM" id="SSF57802">
    <property type="entry name" value="Rubredoxin-like"/>
    <property type="match status" value="1"/>
</dbReference>
<dbReference type="EMBL" id="JBAFVH010000007">
    <property type="protein sequence ID" value="MFG1373315.1"/>
    <property type="molecule type" value="Genomic_DNA"/>
</dbReference>
<dbReference type="InterPro" id="IPR024935">
    <property type="entry name" value="Rubredoxin_dom"/>
</dbReference>
<dbReference type="CDD" id="cd00730">
    <property type="entry name" value="rubredoxin"/>
    <property type="match status" value="1"/>
</dbReference>
<dbReference type="PROSITE" id="PS50903">
    <property type="entry name" value="RUBREDOXIN_LIKE"/>
    <property type="match status" value="1"/>
</dbReference>
<evidence type="ECO:0000256" key="3">
    <source>
        <dbReference type="ARBA" id="ARBA00022723"/>
    </source>
</evidence>
<name>A0ABW6ZX56_9HYPH</name>
<evidence type="ECO:0000313" key="9">
    <source>
        <dbReference type="Proteomes" id="UP001604002"/>
    </source>
</evidence>
<sequence>MSATSSPSHAFFEGSYLGDRARLAPTARLECKVCWHVYDPAEGCETWQIPAGTPLTALPEHWRCPVCDGARDQFMVLDGGAPDLPSVSVPALAPAADPHLEAQLKDMPGRFEAVFREIHSAKMKGVPFVNESLGVKAVGFRAHEGRALGVLVTPWFMNLVLLPGAQDDWSGLKTGDKELIAFPSGAYEFLAANRPETGPYKACSLFSPMFDFSSMLQAVETAAAVLPALFDVANREEGTRSGEIRRRAEEEAAALAQAEAAALVSEEPTPRPAGPPSEMSRRAVILGPRAVQSVAPEGPQDGIA</sequence>
<protein>
    <submittedName>
        <fullName evidence="8">[NiFe]-hydrogenase assembly chaperone HybE</fullName>
    </submittedName>
</protein>
<gene>
    <name evidence="8" type="primary">hybE</name>
    <name evidence="8" type="ORF">V5F32_14165</name>
</gene>
<comment type="cofactor">
    <cofactor evidence="1">
        <name>Fe(3+)</name>
        <dbReference type="ChEBI" id="CHEBI:29034"/>
    </cofactor>
</comment>
<dbReference type="RefSeq" id="WP_393993099.1">
    <property type="nucleotide sequence ID" value="NZ_JBAFVH010000007.1"/>
</dbReference>
<dbReference type="PANTHER" id="PTHR47627">
    <property type="entry name" value="RUBREDOXIN"/>
    <property type="match status" value="1"/>
</dbReference>
<dbReference type="Pfam" id="PF00301">
    <property type="entry name" value="Rubredoxin"/>
    <property type="match status" value="1"/>
</dbReference>
<accession>A0ABW6ZX56</accession>
<feature type="compositionally biased region" description="Low complexity" evidence="6">
    <location>
        <begin position="256"/>
        <end position="267"/>
    </location>
</feature>
<keyword evidence="4" id="KW-0249">Electron transport</keyword>
<feature type="domain" description="Rubredoxin-like" evidence="7">
    <location>
        <begin position="26"/>
        <end position="77"/>
    </location>
</feature>
<evidence type="ECO:0000313" key="8">
    <source>
        <dbReference type="EMBL" id="MFG1373315.1"/>
    </source>
</evidence>
<dbReference type="NCBIfam" id="TIGR03993">
    <property type="entry name" value="hydrog_HybE"/>
    <property type="match status" value="1"/>
</dbReference>
<dbReference type="Pfam" id="PF11939">
    <property type="entry name" value="NiFe-hyd_HybE"/>
    <property type="match status" value="1"/>
</dbReference>
<organism evidence="8 9">
    <name type="scientific">Xanthobacter oligotrophicus</name>
    <dbReference type="NCBI Taxonomy" id="2607286"/>
    <lineage>
        <taxon>Bacteria</taxon>
        <taxon>Pseudomonadati</taxon>
        <taxon>Pseudomonadota</taxon>
        <taxon>Alphaproteobacteria</taxon>
        <taxon>Hyphomicrobiales</taxon>
        <taxon>Xanthobacteraceae</taxon>
        <taxon>Xanthobacter</taxon>
    </lineage>
</organism>
<dbReference type="InterPro" id="IPR018527">
    <property type="entry name" value="Rubredoxin_Fe_BS"/>
</dbReference>
<dbReference type="InterPro" id="IPR023994">
    <property type="entry name" value="NiFe-hyd_HybE"/>
</dbReference>
<keyword evidence="9" id="KW-1185">Reference proteome</keyword>
<dbReference type="InterPro" id="IPR024934">
    <property type="entry name" value="Rubredoxin-like_dom"/>
</dbReference>
<keyword evidence="2" id="KW-0813">Transport</keyword>
<dbReference type="Gene3D" id="2.20.28.10">
    <property type="match status" value="1"/>
</dbReference>
<evidence type="ECO:0000256" key="5">
    <source>
        <dbReference type="ARBA" id="ARBA00023004"/>
    </source>
</evidence>
<evidence type="ECO:0000256" key="2">
    <source>
        <dbReference type="ARBA" id="ARBA00022448"/>
    </source>
</evidence>
<feature type="region of interest" description="Disordered" evidence="6">
    <location>
        <begin position="256"/>
        <end position="304"/>
    </location>
</feature>
<keyword evidence="3" id="KW-0479">Metal-binding</keyword>
<dbReference type="InterPro" id="IPR038530">
    <property type="entry name" value="NiFe-hyd_HybE_sf"/>
</dbReference>
<evidence type="ECO:0000259" key="7">
    <source>
        <dbReference type="PROSITE" id="PS50903"/>
    </source>
</evidence>
<evidence type="ECO:0000256" key="1">
    <source>
        <dbReference type="ARBA" id="ARBA00001965"/>
    </source>
</evidence>
<comment type="caution">
    <text evidence="8">The sequence shown here is derived from an EMBL/GenBank/DDBJ whole genome shotgun (WGS) entry which is preliminary data.</text>
</comment>
<dbReference type="InterPro" id="IPR050526">
    <property type="entry name" value="Rubredoxin_ET"/>
</dbReference>
<evidence type="ECO:0000256" key="6">
    <source>
        <dbReference type="SAM" id="MobiDB-lite"/>
    </source>
</evidence>
<reference evidence="8 9" key="1">
    <citation type="submission" date="2024-02" db="EMBL/GenBank/DDBJ databases">
        <title>Expansion and revision of Xanthobacter and proposal of Roseixanthobacter gen. nov.</title>
        <authorList>
            <person name="Soltysiak M.P.M."/>
            <person name="Jalihal A."/>
            <person name="Ory A."/>
            <person name="Chrisophersen C."/>
            <person name="Lee A.D."/>
            <person name="Boulton J."/>
            <person name="Springer M."/>
        </authorList>
    </citation>
    <scope>NUCLEOTIDE SEQUENCE [LARGE SCALE GENOMIC DNA]</scope>
    <source>
        <strain evidence="8 9">23A</strain>
    </source>
</reference>
<dbReference type="Proteomes" id="UP001604002">
    <property type="component" value="Unassembled WGS sequence"/>
</dbReference>
<proteinExistence type="predicted"/>
<dbReference type="Gene3D" id="3.30.1460.40">
    <property type="entry name" value="[NiFe]-hydrogenase assembly chaperone, HybE"/>
    <property type="match status" value="1"/>
</dbReference>
<dbReference type="PANTHER" id="PTHR47627:SF1">
    <property type="entry name" value="RUBREDOXIN-1-RELATED"/>
    <property type="match status" value="1"/>
</dbReference>
<keyword evidence="5" id="KW-0408">Iron</keyword>